<keyword evidence="2" id="KW-1133">Transmembrane helix</keyword>
<feature type="region of interest" description="Disordered" evidence="1">
    <location>
        <begin position="1"/>
        <end position="20"/>
    </location>
</feature>
<keyword evidence="4" id="KW-1185">Reference proteome</keyword>
<dbReference type="KEGG" id="span:AWL63_08995"/>
<sequence length="146" mass="15510">MTVQGRHVAGRVPPGDAGRGWSGVPALSRAVRGGFFALLVLALWLQGCFVAAHVHEQPRSIAFSAATGADIQRAPLDRRRSPTTPDSCPLCQEIATAGAYLPAPSVEFALPTQHAAWYAAMALGHTLPHQRSHAWRSRGPPAAPHL</sequence>
<keyword evidence="2" id="KW-0472">Membrane</keyword>
<reference evidence="3 4" key="1">
    <citation type="submission" date="2016-01" db="EMBL/GenBank/DDBJ databases">
        <title>Complete genome and mega plasmid sequence of Sphingomonas panacis DCY99 elicits systemic resistance in rice to Xanthomonas oryzae.</title>
        <authorList>
            <person name="Kim Y.J."/>
            <person name="Yang D.C."/>
            <person name="Sing P."/>
        </authorList>
    </citation>
    <scope>NUCLEOTIDE SEQUENCE [LARGE SCALE GENOMIC DNA]</scope>
    <source>
        <strain evidence="3 4">DCY99</strain>
    </source>
</reference>
<evidence type="ECO:0000313" key="4">
    <source>
        <dbReference type="Proteomes" id="UP000094256"/>
    </source>
</evidence>
<organism evidence="3 4">
    <name type="scientific">Sphingomonas panacis</name>
    <dbReference type="NCBI Taxonomy" id="1560345"/>
    <lineage>
        <taxon>Bacteria</taxon>
        <taxon>Pseudomonadati</taxon>
        <taxon>Pseudomonadota</taxon>
        <taxon>Alphaproteobacteria</taxon>
        <taxon>Sphingomonadales</taxon>
        <taxon>Sphingomonadaceae</taxon>
        <taxon>Sphingomonas</taxon>
    </lineage>
</organism>
<dbReference type="AlphaFoldDB" id="A0A1B3Z9I4"/>
<dbReference type="Proteomes" id="UP000094256">
    <property type="component" value="Chromosome"/>
</dbReference>
<evidence type="ECO:0000313" key="3">
    <source>
        <dbReference type="EMBL" id="AOH84085.1"/>
    </source>
</evidence>
<feature type="transmembrane region" description="Helical" evidence="2">
    <location>
        <begin position="35"/>
        <end position="54"/>
    </location>
</feature>
<gene>
    <name evidence="3" type="ORF">AWL63_08995</name>
</gene>
<dbReference type="EMBL" id="CP014168">
    <property type="protein sequence ID" value="AOH84085.1"/>
    <property type="molecule type" value="Genomic_DNA"/>
</dbReference>
<evidence type="ECO:0008006" key="5">
    <source>
        <dbReference type="Google" id="ProtNLM"/>
    </source>
</evidence>
<evidence type="ECO:0000256" key="1">
    <source>
        <dbReference type="SAM" id="MobiDB-lite"/>
    </source>
</evidence>
<proteinExistence type="predicted"/>
<evidence type="ECO:0000256" key="2">
    <source>
        <dbReference type="SAM" id="Phobius"/>
    </source>
</evidence>
<dbReference type="STRING" id="1560345.AWL63_08995"/>
<accession>A0A1B3Z9I4</accession>
<keyword evidence="2" id="KW-0812">Transmembrane</keyword>
<protein>
    <recommendedName>
        <fullName evidence="5">DUF2946 domain-containing protein</fullName>
    </recommendedName>
</protein>
<name>A0A1B3Z9I4_9SPHN</name>